<dbReference type="AlphaFoldDB" id="A0AAE1I358"/>
<protein>
    <submittedName>
        <fullName evidence="1">Zinc finger protein 862</fullName>
    </submittedName>
</protein>
<name>A0AAE1I358_9NEOP</name>
<reference evidence="1" key="1">
    <citation type="submission" date="2021-07" db="EMBL/GenBank/DDBJ databases">
        <authorList>
            <person name="Catto M.A."/>
            <person name="Jacobson A."/>
            <person name="Kennedy G."/>
            <person name="Labadie P."/>
            <person name="Hunt B.G."/>
            <person name="Srinivasan R."/>
        </authorList>
    </citation>
    <scope>NUCLEOTIDE SEQUENCE</scope>
    <source>
        <strain evidence="1">PL_HMW_Pooled</strain>
        <tissue evidence="1">Head</tissue>
    </source>
</reference>
<evidence type="ECO:0000313" key="1">
    <source>
        <dbReference type="EMBL" id="KAK3932378.1"/>
    </source>
</evidence>
<dbReference type="InterPro" id="IPR012337">
    <property type="entry name" value="RNaseH-like_sf"/>
</dbReference>
<gene>
    <name evidence="1" type="ORF">KUF71_012451</name>
</gene>
<comment type="caution">
    <text evidence="1">The sequence shown here is derived from an EMBL/GenBank/DDBJ whole genome shotgun (WGS) entry which is preliminary data.</text>
</comment>
<proteinExistence type="predicted"/>
<sequence length="473" mass="54394">MDTFKNVPTANIVGFGSDGCSVMMGAHDSVASRMTENFPGVTIMKCICHSLHLCASEACKQLPRAAEDLVRGIYNHFKASAKRQAAFAEFQKFFDLDVHKILRPSQTRWLSMMAVVERTLEQWDALHLFFRDQVLSARLTSAEWILDTLRRPFIKAYLLFVQWILPKFTSMNEFFQSEKTIITVLHERMCQAYEELLLLYPGAYWPVRPWLYLKEAYVHRRPLSEVDPTAAEGFTPLEHLFLGVKVRNWLETPACAAHPKLVEDFKIRCRNFMITGCQELRKRYDFGNFVLKALGWLSPATAMSRQDRPPSILQLARAMPRCVAQDDETLERLEEEWRKFPSLNIPAMRNQELIKAPDQFWHEMSMATDACGEHYFKVLPAFALSALAVPHSNASCERDFSKINNVKTKIRNRLVTPTVRAVVLSSQSMRRGPADQCCHSWSPAKEMRSRMTAATIYRTATNELDVDDLTFHD</sequence>
<dbReference type="Proteomes" id="UP001219518">
    <property type="component" value="Unassembled WGS sequence"/>
</dbReference>
<accession>A0AAE1I358</accession>
<keyword evidence="2" id="KW-1185">Reference proteome</keyword>
<dbReference type="PANTHER" id="PTHR37162">
    <property type="entry name" value="HAT FAMILY DIMERISATION DOMAINCONTAINING PROTEIN-RELATED"/>
    <property type="match status" value="1"/>
</dbReference>
<dbReference type="SUPFAM" id="SSF53098">
    <property type="entry name" value="Ribonuclease H-like"/>
    <property type="match status" value="1"/>
</dbReference>
<dbReference type="PANTHER" id="PTHR37162:SF1">
    <property type="entry name" value="BED-TYPE DOMAIN-CONTAINING PROTEIN"/>
    <property type="match status" value="1"/>
</dbReference>
<reference evidence="1" key="2">
    <citation type="journal article" date="2023" name="BMC Genomics">
        <title>Pest status, molecular evolution, and epigenetic factors derived from the genome assembly of Frankliniella fusca, a thysanopteran phytovirus vector.</title>
        <authorList>
            <person name="Catto M.A."/>
            <person name="Labadie P.E."/>
            <person name="Jacobson A.L."/>
            <person name="Kennedy G.G."/>
            <person name="Srinivasan R."/>
            <person name="Hunt B.G."/>
        </authorList>
    </citation>
    <scope>NUCLEOTIDE SEQUENCE</scope>
    <source>
        <strain evidence="1">PL_HMW_Pooled</strain>
    </source>
</reference>
<dbReference type="EMBL" id="JAHWGI010001435">
    <property type="protein sequence ID" value="KAK3932378.1"/>
    <property type="molecule type" value="Genomic_DNA"/>
</dbReference>
<organism evidence="1 2">
    <name type="scientific">Frankliniella fusca</name>
    <dbReference type="NCBI Taxonomy" id="407009"/>
    <lineage>
        <taxon>Eukaryota</taxon>
        <taxon>Metazoa</taxon>
        <taxon>Ecdysozoa</taxon>
        <taxon>Arthropoda</taxon>
        <taxon>Hexapoda</taxon>
        <taxon>Insecta</taxon>
        <taxon>Pterygota</taxon>
        <taxon>Neoptera</taxon>
        <taxon>Paraneoptera</taxon>
        <taxon>Thysanoptera</taxon>
        <taxon>Terebrantia</taxon>
        <taxon>Thripoidea</taxon>
        <taxon>Thripidae</taxon>
        <taxon>Frankliniella</taxon>
    </lineage>
</organism>
<evidence type="ECO:0000313" key="2">
    <source>
        <dbReference type="Proteomes" id="UP001219518"/>
    </source>
</evidence>